<feature type="transmembrane region" description="Helical" evidence="1">
    <location>
        <begin position="66"/>
        <end position="84"/>
    </location>
</feature>
<dbReference type="EMBL" id="BTSY01000001">
    <property type="protein sequence ID" value="GMT09437.1"/>
    <property type="molecule type" value="Genomic_DNA"/>
</dbReference>
<accession>A0AAV5US90</accession>
<dbReference type="AlphaFoldDB" id="A0AAV5US90"/>
<evidence type="ECO:0000256" key="1">
    <source>
        <dbReference type="SAM" id="Phobius"/>
    </source>
</evidence>
<dbReference type="Proteomes" id="UP001432322">
    <property type="component" value="Unassembled WGS sequence"/>
</dbReference>
<name>A0AAV5US90_9BILA</name>
<feature type="non-terminal residue" evidence="2">
    <location>
        <position position="1"/>
    </location>
</feature>
<keyword evidence="1" id="KW-0472">Membrane</keyword>
<feature type="non-terminal residue" evidence="2">
    <location>
        <position position="239"/>
    </location>
</feature>
<evidence type="ECO:0008006" key="4">
    <source>
        <dbReference type="Google" id="ProtNLM"/>
    </source>
</evidence>
<evidence type="ECO:0000313" key="3">
    <source>
        <dbReference type="Proteomes" id="UP001432322"/>
    </source>
</evidence>
<proteinExistence type="predicted"/>
<gene>
    <name evidence="2" type="ORF">PFISCL1PPCAC_734</name>
</gene>
<sequence length="239" mass="26395">LGEGGRALRSVASTRNRLTIDLFLARGRSLGGRLGNGSLRYSRRLSCWRLLGQACLGLGLFSRFDTLSGIAVFLLTVLLFTVFLRPLRIISLPLQLPFLQSLARCQMRVLHMVILEYGVGHDGRARVRNVPLRLGSGVRLQLVFLLQLLRGNLLTLVTRLAMVFVSVASGGRGAGARGAQTILADLLAFDQLLHVLDEGGFLVASRSSLASVLFGHRIRTASAQLWRRLRSMPRRFCNY</sequence>
<keyword evidence="3" id="KW-1185">Reference proteome</keyword>
<evidence type="ECO:0000313" key="2">
    <source>
        <dbReference type="EMBL" id="GMT09437.1"/>
    </source>
</evidence>
<comment type="caution">
    <text evidence="2">The sequence shown here is derived from an EMBL/GenBank/DDBJ whole genome shotgun (WGS) entry which is preliminary data.</text>
</comment>
<keyword evidence="1" id="KW-1133">Transmembrane helix</keyword>
<keyword evidence="1" id="KW-0812">Transmembrane</keyword>
<reference evidence="2" key="1">
    <citation type="submission" date="2023-10" db="EMBL/GenBank/DDBJ databases">
        <title>Genome assembly of Pristionchus species.</title>
        <authorList>
            <person name="Yoshida K."/>
            <person name="Sommer R.J."/>
        </authorList>
    </citation>
    <scope>NUCLEOTIDE SEQUENCE</scope>
    <source>
        <strain evidence="2">RS5133</strain>
    </source>
</reference>
<organism evidence="2 3">
    <name type="scientific">Pristionchus fissidentatus</name>
    <dbReference type="NCBI Taxonomy" id="1538716"/>
    <lineage>
        <taxon>Eukaryota</taxon>
        <taxon>Metazoa</taxon>
        <taxon>Ecdysozoa</taxon>
        <taxon>Nematoda</taxon>
        <taxon>Chromadorea</taxon>
        <taxon>Rhabditida</taxon>
        <taxon>Rhabditina</taxon>
        <taxon>Diplogasteromorpha</taxon>
        <taxon>Diplogasteroidea</taxon>
        <taxon>Neodiplogasteridae</taxon>
        <taxon>Pristionchus</taxon>
    </lineage>
</organism>
<protein>
    <recommendedName>
        <fullName evidence="4">G protein-coupled receptor</fullName>
    </recommendedName>
</protein>